<keyword evidence="3" id="KW-1185">Reference proteome</keyword>
<protein>
    <recommendedName>
        <fullName evidence="1">DUF7739 domain-containing protein</fullName>
    </recommendedName>
</protein>
<comment type="caution">
    <text evidence="2">The sequence shown here is derived from an EMBL/GenBank/DDBJ whole genome shotgun (WGS) entry which is preliminary data.</text>
</comment>
<dbReference type="Proteomes" id="UP000265325">
    <property type="component" value="Unassembled WGS sequence"/>
</dbReference>
<name>A0A2P2GTN3_STREW</name>
<dbReference type="AlphaFoldDB" id="A0A2P2GTN3"/>
<reference evidence="2 3" key="1">
    <citation type="submission" date="2015-05" db="EMBL/GenBank/DDBJ databases">
        <title>Draft Genome assembly of Streptomyces showdoensis.</title>
        <authorList>
            <person name="Thapa K.K."/>
            <person name="Metsa-Ketela M."/>
        </authorList>
    </citation>
    <scope>NUCLEOTIDE SEQUENCE [LARGE SCALE GENOMIC DNA]</scope>
    <source>
        <strain evidence="2 3">ATCC 15227</strain>
    </source>
</reference>
<gene>
    <name evidence="2" type="ORF">VO63_05240</name>
</gene>
<dbReference type="RefSeq" id="WP_046906357.1">
    <property type="nucleotide sequence ID" value="NZ_BAAAXG010000026.1"/>
</dbReference>
<evidence type="ECO:0000259" key="1">
    <source>
        <dbReference type="Pfam" id="PF24881"/>
    </source>
</evidence>
<proteinExistence type="predicted"/>
<feature type="domain" description="DUF7739" evidence="1">
    <location>
        <begin position="8"/>
        <end position="103"/>
    </location>
</feature>
<dbReference type="InterPro" id="IPR056641">
    <property type="entry name" value="DUF7739"/>
</dbReference>
<organism evidence="2 3">
    <name type="scientific">Streptomyces showdoensis</name>
    <dbReference type="NCBI Taxonomy" id="68268"/>
    <lineage>
        <taxon>Bacteria</taxon>
        <taxon>Bacillati</taxon>
        <taxon>Actinomycetota</taxon>
        <taxon>Actinomycetes</taxon>
        <taxon>Kitasatosporales</taxon>
        <taxon>Streptomycetaceae</taxon>
        <taxon>Streptomyces</taxon>
    </lineage>
</organism>
<evidence type="ECO:0000313" key="2">
    <source>
        <dbReference type="EMBL" id="KKZ74856.1"/>
    </source>
</evidence>
<evidence type="ECO:0000313" key="3">
    <source>
        <dbReference type="Proteomes" id="UP000265325"/>
    </source>
</evidence>
<sequence>MGWNISHGGTRYGFSYSGVAMLRDHIKDAATRSERRLLDTVLAKRSSDPFSIPPRDARRMGDVLLAVADRLPVAGGDDWQGMARQIGESAIRAADANEPWRWS</sequence>
<dbReference type="EMBL" id="LAQS01000006">
    <property type="protein sequence ID" value="KKZ74856.1"/>
    <property type="molecule type" value="Genomic_DNA"/>
</dbReference>
<dbReference type="OrthoDB" id="4297626at2"/>
<dbReference type="Pfam" id="PF24881">
    <property type="entry name" value="DUF7739"/>
    <property type="match status" value="1"/>
</dbReference>
<accession>A0A2P2GTN3</accession>